<evidence type="ECO:0000256" key="8">
    <source>
        <dbReference type="ARBA" id="ARBA00023239"/>
    </source>
</evidence>
<dbReference type="Gene3D" id="3.20.20.70">
    <property type="entry name" value="Aldolase class I"/>
    <property type="match status" value="1"/>
</dbReference>
<keyword evidence="3" id="KW-0808">Transferase</keyword>
<organism evidence="19 20">
    <name type="scientific">Lepraria neglecta</name>
    <dbReference type="NCBI Taxonomy" id="209136"/>
    <lineage>
        <taxon>Eukaryota</taxon>
        <taxon>Fungi</taxon>
        <taxon>Dikarya</taxon>
        <taxon>Ascomycota</taxon>
        <taxon>Pezizomycotina</taxon>
        <taxon>Lecanoromycetes</taxon>
        <taxon>OSLEUM clade</taxon>
        <taxon>Lecanoromycetidae</taxon>
        <taxon>Lecanorales</taxon>
        <taxon>Lecanorineae</taxon>
        <taxon>Stereocaulaceae</taxon>
        <taxon>Lepraria</taxon>
    </lineage>
</organism>
<evidence type="ECO:0000256" key="12">
    <source>
        <dbReference type="ARBA" id="ARBA00048462"/>
    </source>
</evidence>
<evidence type="ECO:0000256" key="14">
    <source>
        <dbReference type="ARBA" id="ARBA00048572"/>
    </source>
</evidence>
<feature type="compositionally biased region" description="Basic and acidic residues" evidence="17">
    <location>
        <begin position="2112"/>
        <end position="2127"/>
    </location>
</feature>
<dbReference type="GO" id="GO:0004313">
    <property type="term" value="F:[acyl-carrier-protein] S-acetyltransferase activity"/>
    <property type="evidence" value="ECO:0007669"/>
    <property type="project" value="UniProtKB-EC"/>
</dbReference>
<dbReference type="Proteomes" id="UP001276659">
    <property type="component" value="Unassembled WGS sequence"/>
</dbReference>
<dbReference type="SUPFAM" id="SSF54637">
    <property type="entry name" value="Thioesterase/thiol ester dehydrase-isomerase"/>
    <property type="match status" value="1"/>
</dbReference>
<dbReference type="Gene3D" id="1.20.930.70">
    <property type="match status" value="1"/>
</dbReference>
<dbReference type="PRINTS" id="PR01483">
    <property type="entry name" value="FASYNTHASE"/>
</dbReference>
<protein>
    <recommendedName>
        <fullName evidence="18">Malonyl-CoA:ACP transacylase (MAT) domain-containing protein</fullName>
    </recommendedName>
</protein>
<dbReference type="GO" id="GO:0004314">
    <property type="term" value="F:[acyl-carrier-protein] S-malonyltransferase activity"/>
    <property type="evidence" value="ECO:0007669"/>
    <property type="project" value="UniProtKB-EC"/>
</dbReference>
<dbReference type="Gene3D" id="3.10.129.10">
    <property type="entry name" value="Hotdog Thioesterase"/>
    <property type="match status" value="1"/>
</dbReference>
<evidence type="ECO:0000256" key="13">
    <source>
        <dbReference type="ARBA" id="ARBA00048536"/>
    </source>
</evidence>
<keyword evidence="6" id="KW-0560">Oxidoreductase</keyword>
<evidence type="ECO:0000256" key="3">
    <source>
        <dbReference type="ARBA" id="ARBA00022679"/>
    </source>
</evidence>
<dbReference type="Gene3D" id="6.20.240.10">
    <property type="match status" value="1"/>
</dbReference>
<feature type="region of interest" description="Disordered" evidence="17">
    <location>
        <begin position="2101"/>
        <end position="2156"/>
    </location>
</feature>
<comment type="catalytic activity">
    <reaction evidence="14">
        <text>a 2,3-saturated acyl-[ACP] + NAD(+) = a (2E)-enoyl-[ACP] + NADH + H(+)</text>
        <dbReference type="Rhea" id="RHEA:10240"/>
        <dbReference type="Rhea" id="RHEA-COMP:9925"/>
        <dbReference type="Rhea" id="RHEA-COMP:9926"/>
        <dbReference type="ChEBI" id="CHEBI:15378"/>
        <dbReference type="ChEBI" id="CHEBI:57540"/>
        <dbReference type="ChEBI" id="CHEBI:57945"/>
        <dbReference type="ChEBI" id="CHEBI:78784"/>
        <dbReference type="ChEBI" id="CHEBI:78785"/>
        <dbReference type="EC" id="1.3.1.9"/>
    </reaction>
</comment>
<sequence>MDMRSSSSSNLWTDVANTTTGNTTTSQSPPEDSPQELLLYLKFAETECAFSVPDRHFSTLNSQKIAFLDSLHSKDQLDERQPRSSVTLGLQFIQFLFDNQISIDVIKSVLRSFRRQFLYFTDIHTIVTDIPDYLQVRKQALRTYYAARSLSLLSLEPVDSALFNAAEGGSASIYAVFGGQGVNNPKCVSELRDLNFQFRPLLADLIDAMNPLLQRLSRLPQTRGYYHPHYLDLTTWLQDTGTLPDQDTLAAAAFSFPIIGLTSLARFDITCRILNKSPGDLRSCFRGITGHSQGIVVAAAIAESGSWKSFYENAKIAVEILFWIGFECEQVAPRCSLSAAAIADSLDHGEGRPASMLSVRNLSQSQVEAVVEKCNRCLDAEEKVYIGLTNARDSFVIAGPAKTLHGLNLYLRDIKADPAQDQSRIRFSRRKPVVDHQFLPINAPFHSPHLEEAAKKIMFHVADKMFVKSDNTTPVYHTKDGLDIFKQEAGGVIKDLVNAITVDTVDWPAASKFPNASHVIAFDADVGPLIAKNQDGQGVRVIMASEIETRIKGAGSQAELFTKHLPDPVLKPISWSDAFLPRLAKLNNGQWLLETKLSRLLGTPPVMVAGMTPTTVPWDFVSAIMNAGYHVELAGGGYLDAGSMSRAIRKLAENIPTGRGITCNLIYVSPKAMAWQIPMIGQLIGEGVPIDGLTIGAGVPSTEIAAEYIMSLGLKHISFKPGSLSAIRQVVSIAEAHPSFPIILQWTGGRGGGHHSFEDFHQPLLKTYAEIRRQSNVILVVGSGFGGAEDTYPYLTGTWAHQFGRCLMPVDGILLGSRMMVAKEAHTSPQSKKLIIEATGSTEWERSYDGEVGGVMTVQSEMGQPIHKIATRGVRFWAEMDKKIFKLPRDKRVAELQKNRAWILQKLNDDFAKPWFGKSSSGALVDISEMTYAEVLTRLVDLMYVTHQKRWIDESYLHLIFDVTWRMAERLSYEEDITISRLRDPYKFLDSFFAAYPHARTLQIHPEDVYYIIKRCKERNQKPVNFVPALDEDFEFWFKKDSLWQSEDVDAVVDKDAGRVCILQGPTSAQYSLREDESAKDILDAICLQHIDMMRKLESGKSDLDIELNETLKRQLNSDLDEQGLIQGVYSRTLSPNDSDWIDTLLSEDHVYQGNFRVTNPFRRLFQFQCTTAMHNEEEYSEIRLINGFNGSKESLARIQCSKNSKVSVDLYHPGHDDDKPAMISFRFGYYADGCHCCLSEDMEQRNYRIKSYYSRIWLGSDLTNGERLDSVFDSEEVTLTWEMLHSTVSTVGKAYASNEMTKAASPIFPMDYCIVVAWEVIVRPLLVKDFDGDLLKLVHRANTFEYAPEALPLQVGDKVSARSCVEAVTIEPVGKSMTVKADIQRTGETIATVTSTFLCKGTFSDFSSMFKHSEQPVMKLHIENSQDEALLHDREWFQLDQNSTSLVGKCLLFRLRTRVTYNNVGGKDQLQTNGVAFEHHLDGSEEKIGDVDFAAHSSEGNPVIDYLERKGQRAADRVDLKISGWTGQSSLDVTMPSSNESYARLSGDYNPIHVSQIFADWAGLPGTISHGMLTSAVARGAIEHLVGDEQRTRFRRWSTSFVGMVLPGDRLTVSFQHTAMIQGRMVLQVSVHKLGTDEKVLEGEAELEQEETAYVFTGQGSQSTDMGMALYNSSPVARRIWDEADKILQDAYGWSIKEIVRNNPKTLTVRFGGKRGRQIRENYLKMRIDDTLPDGRITSVPLLKTLNDRSESYTFSDPQGLIFSTQFAQPAIVLVEKASFEDMRSKGLVQEQGMYAGHSLGEYGSLSALADFIPLEALMKLLFYRGLAMQVAMERDKEGRTEYSMVAVNPVRVGKFFDETALRRVTKMIMQASQSLLEIVNFNIEGEQYVCAGHIRAIAALGSLLNHLATIPHASEVVNSPNDLLTFVANHVASCADLPMPIELERGKATIPLKGIDVPFHSSHLQHSVPAYRKFLQQQISKESLQIDKLVARYIPNLIGKPFSIQTEYLRETWDLTGIQRCDTTGLTVFFLPQDLISGDHQEIQSPEVRHVDPKSPDDRLSADEYERPRQINRDDLRQGFGQRRSRRIFTEELFLFSPQDHGGESFSQEQKSKSEATSNESRRPPEQPSPGNTLDDPSTKYCPYGRPKKRDHGVYSKRSTALFRTPQIAHKPTSDLPNKVSAAGLDKMRIGVQFSEWKMFYESSCKPEHYKSLPH</sequence>
<comment type="catalytic activity">
    <reaction evidence="13">
        <text>(9Z)-octadecenoyl-[ACP] + H2O = (9Z)-octadecenoate + holo-[ACP] + H(+)</text>
        <dbReference type="Rhea" id="RHEA:15057"/>
        <dbReference type="Rhea" id="RHEA-COMP:9685"/>
        <dbReference type="Rhea" id="RHEA-COMP:9924"/>
        <dbReference type="ChEBI" id="CHEBI:15377"/>
        <dbReference type="ChEBI" id="CHEBI:15378"/>
        <dbReference type="ChEBI" id="CHEBI:30823"/>
        <dbReference type="ChEBI" id="CHEBI:64479"/>
        <dbReference type="ChEBI" id="CHEBI:78783"/>
        <dbReference type="EC" id="3.1.2.14"/>
    </reaction>
</comment>
<dbReference type="InterPro" id="IPR013785">
    <property type="entry name" value="Aldolase_TIM"/>
</dbReference>
<evidence type="ECO:0000256" key="6">
    <source>
        <dbReference type="ARBA" id="ARBA00023002"/>
    </source>
</evidence>
<dbReference type="Gene3D" id="3.40.366.10">
    <property type="entry name" value="Malonyl-Coenzyme A Acyl Carrier Protein, domain 2"/>
    <property type="match status" value="3"/>
</dbReference>
<comment type="catalytic activity">
    <reaction evidence="15">
        <text>holo-[ACP] + acetyl-CoA = acetyl-[ACP] + CoA</text>
        <dbReference type="Rhea" id="RHEA:41788"/>
        <dbReference type="Rhea" id="RHEA-COMP:9621"/>
        <dbReference type="Rhea" id="RHEA-COMP:9685"/>
        <dbReference type="ChEBI" id="CHEBI:57287"/>
        <dbReference type="ChEBI" id="CHEBI:57288"/>
        <dbReference type="ChEBI" id="CHEBI:64479"/>
        <dbReference type="ChEBI" id="CHEBI:78446"/>
        <dbReference type="EC" id="2.3.1.38"/>
    </reaction>
</comment>
<comment type="catalytic activity">
    <reaction evidence="1">
        <text>a (3R)-hydroxyacyl-[ACP] = a (2E)-enoyl-[ACP] + H2O</text>
        <dbReference type="Rhea" id="RHEA:13097"/>
        <dbReference type="Rhea" id="RHEA-COMP:9925"/>
        <dbReference type="Rhea" id="RHEA-COMP:9945"/>
        <dbReference type="ChEBI" id="CHEBI:15377"/>
        <dbReference type="ChEBI" id="CHEBI:78784"/>
        <dbReference type="ChEBI" id="CHEBI:78827"/>
        <dbReference type="EC" id="4.2.1.59"/>
    </reaction>
</comment>
<feature type="active site" description="For acetyltransferase activity" evidence="16">
    <location>
        <position position="292"/>
    </location>
</feature>
<dbReference type="GO" id="GO:0016297">
    <property type="term" value="F:fatty acyl-[ACP] hydrolase activity"/>
    <property type="evidence" value="ECO:0007669"/>
    <property type="project" value="UniProtKB-EC"/>
</dbReference>
<evidence type="ECO:0000256" key="9">
    <source>
        <dbReference type="ARBA" id="ARBA00023268"/>
    </source>
</evidence>
<comment type="similarity">
    <text evidence="2">Belongs to the fungal fatty acid synthetase subunit beta family.</text>
</comment>
<dbReference type="InterPro" id="IPR032088">
    <property type="entry name" value="SAT"/>
</dbReference>
<dbReference type="FunFam" id="3.40.366.10:FF:000006">
    <property type="entry name" value="Fatty acid synthase beta subunit dehydratase"/>
    <property type="match status" value="1"/>
</dbReference>
<keyword evidence="8" id="KW-0456">Lyase</keyword>
<dbReference type="Gene3D" id="6.10.60.10">
    <property type="match status" value="1"/>
</dbReference>
<feature type="region of interest" description="Disordered" evidence="17">
    <location>
        <begin position="1"/>
        <end position="33"/>
    </location>
</feature>
<dbReference type="SUPFAM" id="SSF52151">
    <property type="entry name" value="FabD/lysophospholipase-like"/>
    <property type="match status" value="2"/>
</dbReference>
<keyword evidence="4" id="KW-0378">Hydrolase</keyword>
<keyword evidence="20" id="KW-1185">Reference proteome</keyword>
<dbReference type="Gene3D" id="3.30.70.3330">
    <property type="match status" value="1"/>
</dbReference>
<evidence type="ECO:0000256" key="15">
    <source>
        <dbReference type="ARBA" id="ARBA00048835"/>
    </source>
</evidence>
<evidence type="ECO:0000259" key="18">
    <source>
        <dbReference type="SMART" id="SM00827"/>
    </source>
</evidence>
<proteinExistence type="inferred from homology"/>
<evidence type="ECO:0000256" key="17">
    <source>
        <dbReference type="SAM" id="MobiDB-lite"/>
    </source>
</evidence>
<feature type="region of interest" description="Disordered" evidence="17">
    <location>
        <begin position="2043"/>
        <end position="2081"/>
    </location>
</feature>
<dbReference type="InterPro" id="IPR016035">
    <property type="entry name" value="Acyl_Trfase/lysoPLipase"/>
</dbReference>
<dbReference type="InterPro" id="IPR050830">
    <property type="entry name" value="Fungal_FAS"/>
</dbReference>
<keyword evidence="7" id="KW-0520">NAD</keyword>
<dbReference type="Pfam" id="PF00698">
    <property type="entry name" value="Acyl_transf_1"/>
    <property type="match status" value="1"/>
</dbReference>
<feature type="active site" description="For malonyltransferase activity" evidence="16">
    <location>
        <position position="1800"/>
    </location>
</feature>
<keyword evidence="9" id="KW-0511">Multifunctional enzyme</keyword>
<accession>A0AAE0DI09</accession>
<evidence type="ECO:0000256" key="16">
    <source>
        <dbReference type="PIRSR" id="PIRSR005562-1"/>
    </source>
</evidence>
<dbReference type="FunFam" id="3.20.20.70:FF:000078">
    <property type="entry name" value="Fatty acid synthase beta subunit dehydratase"/>
    <property type="match status" value="1"/>
</dbReference>
<dbReference type="Gene3D" id="1.20.1050.120">
    <property type="match status" value="1"/>
</dbReference>
<evidence type="ECO:0000256" key="7">
    <source>
        <dbReference type="ARBA" id="ARBA00023027"/>
    </source>
</evidence>
<dbReference type="PIRSF" id="PIRSF005562">
    <property type="entry name" value="FAS_yeast_beta"/>
    <property type="match status" value="1"/>
</dbReference>
<dbReference type="InterPro" id="IPR016452">
    <property type="entry name" value="Fas1/AflB-like"/>
</dbReference>
<evidence type="ECO:0000256" key="4">
    <source>
        <dbReference type="ARBA" id="ARBA00022801"/>
    </source>
</evidence>
<evidence type="ECO:0000256" key="2">
    <source>
        <dbReference type="ARBA" id="ARBA00010009"/>
    </source>
</evidence>
<dbReference type="InterPro" id="IPR003965">
    <property type="entry name" value="Fatty_acid_synthase"/>
</dbReference>
<dbReference type="FunFam" id="3.30.70.3330:FF:000001">
    <property type="entry name" value="Fatty acid synthase subunit beta dehydratase"/>
    <property type="match status" value="1"/>
</dbReference>
<dbReference type="InterPro" id="IPR040883">
    <property type="entry name" value="FAS_meander"/>
</dbReference>
<evidence type="ECO:0000256" key="11">
    <source>
        <dbReference type="ARBA" id="ARBA00048237"/>
    </source>
</evidence>
<evidence type="ECO:0000256" key="10">
    <source>
        <dbReference type="ARBA" id="ARBA00033756"/>
    </source>
</evidence>
<dbReference type="SMART" id="SM00827">
    <property type="entry name" value="PKS_AT"/>
    <property type="match status" value="1"/>
</dbReference>
<gene>
    <name evidence="19" type="ORF">OEA41_009420</name>
</gene>
<dbReference type="InterPro" id="IPR014043">
    <property type="entry name" value="Acyl_transferase_dom"/>
</dbReference>
<comment type="caution">
    <text evidence="19">The sequence shown here is derived from an EMBL/GenBank/DDBJ whole genome shotgun (WGS) entry which is preliminary data.</text>
</comment>
<dbReference type="EMBL" id="JASNWA010000009">
    <property type="protein sequence ID" value="KAK3170035.1"/>
    <property type="molecule type" value="Genomic_DNA"/>
</dbReference>
<comment type="subunit">
    <text evidence="10">[Alpha(6)beta(6)] hexamers of two multifunctional subunits (alpha and beta).</text>
</comment>
<dbReference type="GO" id="GO:0004321">
    <property type="term" value="F:fatty-acyl-CoA synthase activity"/>
    <property type="evidence" value="ECO:0007669"/>
    <property type="project" value="UniProtKB-EC"/>
</dbReference>
<dbReference type="InterPro" id="IPR029069">
    <property type="entry name" value="HotDog_dom_sf"/>
</dbReference>
<dbReference type="PANTHER" id="PTHR10982">
    <property type="entry name" value="MALONYL COA-ACYL CARRIER PROTEIN TRANSACYLASE"/>
    <property type="match status" value="1"/>
</dbReference>
<dbReference type="InterPro" id="IPR013565">
    <property type="entry name" value="Fas1/AflB-like_central"/>
</dbReference>
<dbReference type="Pfam" id="PF17951">
    <property type="entry name" value="FAS_meander"/>
    <property type="match status" value="1"/>
</dbReference>
<feature type="compositionally biased region" description="Polar residues" evidence="17">
    <location>
        <begin position="1"/>
        <end position="16"/>
    </location>
</feature>
<reference evidence="19" key="1">
    <citation type="submission" date="2022-11" db="EMBL/GenBank/DDBJ databases">
        <title>Chromosomal genome sequence assembly and mating type (MAT) locus characterization of the leprose asexual lichenized fungus Lepraria neglecta (Nyl.) Erichsen.</title>
        <authorList>
            <person name="Allen J.L."/>
            <person name="Pfeffer B."/>
        </authorList>
    </citation>
    <scope>NUCLEOTIDE SEQUENCE</scope>
    <source>
        <strain evidence="19">Allen 5258</strain>
    </source>
</reference>
<dbReference type="Gene3D" id="3.30.1120.100">
    <property type="match status" value="1"/>
</dbReference>
<evidence type="ECO:0000256" key="1">
    <source>
        <dbReference type="ARBA" id="ARBA00001055"/>
    </source>
</evidence>
<feature type="compositionally biased region" description="Basic and acidic residues" evidence="17">
    <location>
        <begin position="2043"/>
        <end position="2079"/>
    </location>
</feature>
<feature type="domain" description="Malonyl-CoA:ACP transacylase (MAT)" evidence="18">
    <location>
        <begin position="1656"/>
        <end position="2031"/>
    </location>
</feature>
<dbReference type="InterPro" id="IPR001227">
    <property type="entry name" value="Ac_transferase_dom_sf"/>
</dbReference>
<dbReference type="InterPro" id="IPR002539">
    <property type="entry name" value="MaoC-like_dom"/>
</dbReference>
<dbReference type="GO" id="GO:0004318">
    <property type="term" value="F:enoyl-[acyl-carrier-protein] reductase (NADH) activity"/>
    <property type="evidence" value="ECO:0007669"/>
    <property type="project" value="UniProtKB-EC"/>
</dbReference>
<dbReference type="GO" id="GO:0005835">
    <property type="term" value="C:fatty acid synthase complex"/>
    <property type="evidence" value="ECO:0007669"/>
    <property type="project" value="InterPro"/>
</dbReference>
<evidence type="ECO:0000313" key="19">
    <source>
        <dbReference type="EMBL" id="KAK3170035.1"/>
    </source>
</evidence>
<evidence type="ECO:0000256" key="5">
    <source>
        <dbReference type="ARBA" id="ARBA00022857"/>
    </source>
</evidence>
<comment type="catalytic activity">
    <reaction evidence="12">
        <text>holo-[ACP] + malonyl-CoA = malonyl-[ACP] + CoA</text>
        <dbReference type="Rhea" id="RHEA:41792"/>
        <dbReference type="Rhea" id="RHEA-COMP:9623"/>
        <dbReference type="Rhea" id="RHEA-COMP:9685"/>
        <dbReference type="ChEBI" id="CHEBI:57287"/>
        <dbReference type="ChEBI" id="CHEBI:57384"/>
        <dbReference type="ChEBI" id="CHEBI:64479"/>
        <dbReference type="ChEBI" id="CHEBI:78449"/>
        <dbReference type="EC" id="2.3.1.39"/>
    </reaction>
</comment>
<dbReference type="GO" id="GO:0019171">
    <property type="term" value="F:(3R)-hydroxyacyl-[acyl-carrier-protein] dehydratase activity"/>
    <property type="evidence" value="ECO:0007669"/>
    <property type="project" value="UniProtKB-EC"/>
</dbReference>
<dbReference type="Pfam" id="PF16073">
    <property type="entry name" value="SAT"/>
    <property type="match status" value="1"/>
</dbReference>
<dbReference type="Pfam" id="PF08354">
    <property type="entry name" value="Fas1-AflB-like_hel"/>
    <property type="match status" value="1"/>
</dbReference>
<dbReference type="SUPFAM" id="SSF51412">
    <property type="entry name" value="Inosine monophosphate dehydrogenase (IMPDH)"/>
    <property type="match status" value="1"/>
</dbReference>
<dbReference type="InterPro" id="IPR041099">
    <property type="entry name" value="FAS1_N"/>
</dbReference>
<comment type="catalytic activity">
    <reaction evidence="11">
        <text>acetyl-CoA + n malonyl-CoA + 2n NADPH + 4n H(+) = a long-chain-acyl-CoA + n CoA + n CO2 + 2n NADP(+).</text>
        <dbReference type="EC" id="2.3.1.86"/>
    </reaction>
</comment>
<evidence type="ECO:0000313" key="20">
    <source>
        <dbReference type="Proteomes" id="UP001276659"/>
    </source>
</evidence>
<dbReference type="Pfam" id="PF01575">
    <property type="entry name" value="MaoC_dehydratas"/>
    <property type="match status" value="1"/>
</dbReference>
<dbReference type="InterPro" id="IPR039569">
    <property type="entry name" value="FAS1-like_DH_region"/>
</dbReference>
<dbReference type="Gene3D" id="2.40.128.700">
    <property type="match status" value="1"/>
</dbReference>
<dbReference type="Pfam" id="PF22235">
    <property type="entry name" value="FAS1_thioest_ins"/>
    <property type="match status" value="1"/>
</dbReference>
<dbReference type="Pfam" id="PF17828">
    <property type="entry name" value="FAS_N"/>
    <property type="match status" value="1"/>
</dbReference>
<dbReference type="CDD" id="cd03447">
    <property type="entry name" value="FAS_MaoC"/>
    <property type="match status" value="1"/>
</dbReference>
<dbReference type="Pfam" id="PF13452">
    <property type="entry name" value="FAS1_DH_region"/>
    <property type="match status" value="1"/>
</dbReference>
<dbReference type="PANTHER" id="PTHR10982:SF21">
    <property type="entry name" value="FATTY ACID SYNTHASE SUBUNIT BETA"/>
    <property type="match status" value="1"/>
</dbReference>
<dbReference type="GO" id="GO:0006633">
    <property type="term" value="P:fatty acid biosynthetic process"/>
    <property type="evidence" value="ECO:0007669"/>
    <property type="project" value="InterPro"/>
</dbReference>
<name>A0AAE0DI09_9LECA</name>
<keyword evidence="5" id="KW-0521">NADP</keyword>
<dbReference type="GO" id="GO:0004312">
    <property type="term" value="F:fatty acid synthase activity"/>
    <property type="evidence" value="ECO:0007669"/>
    <property type="project" value="InterPro"/>
</dbReference>